<evidence type="ECO:0000313" key="3">
    <source>
        <dbReference type="Proteomes" id="UP001152484"/>
    </source>
</evidence>
<sequence length="138" mass="15510">MMAPDSNNDEIHVAPSENTTNMGDDEINSDPPDAFTTLSPILSNAKILSEDPTALNKFSNVTDFPRAEEECHDGFTQVRNMKKLLMSNANRSTTLQEDTPLYYEVGYTSHPMVTRSQCKKPQDENDYFILKMVTILSS</sequence>
<evidence type="ECO:0000313" key="2">
    <source>
        <dbReference type="EMBL" id="CAH9083410.1"/>
    </source>
</evidence>
<dbReference type="EMBL" id="CAMAPE010000017">
    <property type="protein sequence ID" value="CAH9083410.1"/>
    <property type="molecule type" value="Genomic_DNA"/>
</dbReference>
<comment type="caution">
    <text evidence="2">The sequence shown here is derived from an EMBL/GenBank/DDBJ whole genome shotgun (WGS) entry which is preliminary data.</text>
</comment>
<proteinExistence type="predicted"/>
<accession>A0A9P0Z213</accession>
<evidence type="ECO:0000256" key="1">
    <source>
        <dbReference type="SAM" id="MobiDB-lite"/>
    </source>
</evidence>
<gene>
    <name evidence="2" type="ORF">CEURO_LOCUS8569</name>
</gene>
<dbReference type="AlphaFoldDB" id="A0A9P0Z213"/>
<organism evidence="2 3">
    <name type="scientific">Cuscuta europaea</name>
    <name type="common">European dodder</name>
    <dbReference type="NCBI Taxonomy" id="41803"/>
    <lineage>
        <taxon>Eukaryota</taxon>
        <taxon>Viridiplantae</taxon>
        <taxon>Streptophyta</taxon>
        <taxon>Embryophyta</taxon>
        <taxon>Tracheophyta</taxon>
        <taxon>Spermatophyta</taxon>
        <taxon>Magnoliopsida</taxon>
        <taxon>eudicotyledons</taxon>
        <taxon>Gunneridae</taxon>
        <taxon>Pentapetalae</taxon>
        <taxon>asterids</taxon>
        <taxon>lamiids</taxon>
        <taxon>Solanales</taxon>
        <taxon>Convolvulaceae</taxon>
        <taxon>Cuscuteae</taxon>
        <taxon>Cuscuta</taxon>
        <taxon>Cuscuta subgen. Cuscuta</taxon>
    </lineage>
</organism>
<keyword evidence="3" id="KW-1185">Reference proteome</keyword>
<protein>
    <submittedName>
        <fullName evidence="2">Uncharacterized protein</fullName>
    </submittedName>
</protein>
<feature type="region of interest" description="Disordered" evidence="1">
    <location>
        <begin position="1"/>
        <end position="36"/>
    </location>
</feature>
<dbReference type="Proteomes" id="UP001152484">
    <property type="component" value="Unassembled WGS sequence"/>
</dbReference>
<name>A0A9P0Z213_CUSEU</name>
<reference evidence="2" key="1">
    <citation type="submission" date="2022-07" db="EMBL/GenBank/DDBJ databases">
        <authorList>
            <person name="Macas J."/>
            <person name="Novak P."/>
            <person name="Neumann P."/>
        </authorList>
    </citation>
    <scope>NUCLEOTIDE SEQUENCE</scope>
</reference>